<dbReference type="RefSeq" id="WP_188890088.1">
    <property type="nucleotide sequence ID" value="NZ_BMHY01000005.1"/>
</dbReference>
<dbReference type="InterPro" id="IPR013656">
    <property type="entry name" value="PAS_4"/>
</dbReference>
<dbReference type="InterPro" id="IPR035965">
    <property type="entry name" value="PAS-like_dom_sf"/>
</dbReference>
<dbReference type="FunFam" id="3.30.70.270:FF:000001">
    <property type="entry name" value="Diguanylate cyclase domain protein"/>
    <property type="match status" value="1"/>
</dbReference>
<proteinExistence type="predicted"/>
<dbReference type="GO" id="GO:0043709">
    <property type="term" value="P:cell adhesion involved in single-species biofilm formation"/>
    <property type="evidence" value="ECO:0007669"/>
    <property type="project" value="TreeGrafter"/>
</dbReference>
<dbReference type="GO" id="GO:0005886">
    <property type="term" value="C:plasma membrane"/>
    <property type="evidence" value="ECO:0007669"/>
    <property type="project" value="TreeGrafter"/>
</dbReference>
<keyword evidence="1" id="KW-1133">Transmembrane helix</keyword>
<feature type="transmembrane region" description="Helical" evidence="1">
    <location>
        <begin position="6"/>
        <end position="27"/>
    </location>
</feature>
<dbReference type="PANTHER" id="PTHR45138">
    <property type="entry name" value="REGULATORY COMPONENTS OF SENSORY TRANSDUCTION SYSTEM"/>
    <property type="match status" value="1"/>
</dbReference>
<dbReference type="GO" id="GO:1902201">
    <property type="term" value="P:negative regulation of bacterial-type flagellum-dependent cell motility"/>
    <property type="evidence" value="ECO:0007669"/>
    <property type="project" value="TreeGrafter"/>
</dbReference>
<comment type="caution">
    <text evidence="4">The sequence shown here is derived from an EMBL/GenBank/DDBJ whole genome shotgun (WGS) entry which is preliminary data.</text>
</comment>
<dbReference type="GO" id="GO:0052621">
    <property type="term" value="F:diguanylate cyclase activity"/>
    <property type="evidence" value="ECO:0007669"/>
    <property type="project" value="TreeGrafter"/>
</dbReference>
<protein>
    <recommendedName>
        <fullName evidence="6">Diguanylate cyclase</fullName>
    </recommendedName>
</protein>
<dbReference type="Proteomes" id="UP000600247">
    <property type="component" value="Unassembled WGS sequence"/>
</dbReference>
<dbReference type="SMART" id="SM00267">
    <property type="entry name" value="GGDEF"/>
    <property type="match status" value="1"/>
</dbReference>
<dbReference type="NCBIfam" id="TIGR00254">
    <property type="entry name" value="GGDEF"/>
    <property type="match status" value="1"/>
</dbReference>
<evidence type="ECO:0008006" key="6">
    <source>
        <dbReference type="Google" id="ProtNLM"/>
    </source>
</evidence>
<accession>A0A917M226</accession>
<evidence type="ECO:0000313" key="5">
    <source>
        <dbReference type="Proteomes" id="UP000600247"/>
    </source>
</evidence>
<keyword evidence="5" id="KW-1185">Reference proteome</keyword>
<dbReference type="CDD" id="cd01949">
    <property type="entry name" value="GGDEF"/>
    <property type="match status" value="1"/>
</dbReference>
<dbReference type="Pfam" id="PF00990">
    <property type="entry name" value="GGDEF"/>
    <property type="match status" value="1"/>
</dbReference>
<dbReference type="EMBL" id="BMHY01000005">
    <property type="protein sequence ID" value="GGG72793.1"/>
    <property type="molecule type" value="Genomic_DNA"/>
</dbReference>
<dbReference type="SUPFAM" id="SSF55785">
    <property type="entry name" value="PYP-like sensor domain (PAS domain)"/>
    <property type="match status" value="1"/>
</dbReference>
<gene>
    <name evidence="4" type="ORF">GCM10010918_30900</name>
</gene>
<dbReference type="InterPro" id="IPR029787">
    <property type="entry name" value="Nucleotide_cyclase"/>
</dbReference>
<evidence type="ECO:0000256" key="1">
    <source>
        <dbReference type="SAM" id="Phobius"/>
    </source>
</evidence>
<evidence type="ECO:0000313" key="4">
    <source>
        <dbReference type="EMBL" id="GGG72793.1"/>
    </source>
</evidence>
<feature type="transmembrane region" description="Helical" evidence="1">
    <location>
        <begin position="39"/>
        <end position="59"/>
    </location>
</feature>
<dbReference type="InterPro" id="IPR050469">
    <property type="entry name" value="Diguanylate_Cyclase"/>
</dbReference>
<dbReference type="Gene3D" id="3.30.70.270">
    <property type="match status" value="1"/>
</dbReference>
<dbReference type="Gene3D" id="3.30.450.20">
    <property type="entry name" value="PAS domain"/>
    <property type="match status" value="1"/>
</dbReference>
<feature type="domain" description="GGDEF" evidence="3">
    <location>
        <begin position="395"/>
        <end position="548"/>
    </location>
</feature>
<feature type="transmembrane region" description="Helical" evidence="1">
    <location>
        <begin position="182"/>
        <end position="200"/>
    </location>
</feature>
<dbReference type="Pfam" id="PF08448">
    <property type="entry name" value="PAS_4"/>
    <property type="match status" value="1"/>
</dbReference>
<sequence>MGTPYSAVLTLIVTAGVINVIMGIYVLTNRSKQAMSKTFIALSLFSAIYVFGSALELSAESLAEIKLWIKVQYWGLPFLPPISLLLIMYFLGMDRFLKPPLRIGLFVMPVVTLLLVMTNEFHHFYYRSIEISETASFLKVDLVAGPWYIIQGGFTFGCMFGGVVLLLLYWNRMKSSYRLQHVTMLVGLLLPIAGDFAYLSNLTPEGIDPIPVIMTVTSAMYMYALAGKGLMNVAPIARDNLFESMGDGVLVLDMENRLVDYNPAAGSVITKLTANSIGHSIEPLWRMHTDAVLLDPKEEELESSARDVSPIQEEEVLWMIDGQSYYYQIRSSIVRKKGGQENGKLIVLIDVTERVQLQEKLRDLAYHDGLTGVYNRSHFIQLSEKLLDEAASNVEPLAFLLFDIDHFKRINDAYGHDVGDQALLHVVALCRSLLRPNDIFARYGGEEFVVAMPGLSLHEAAAAAQQIRAAIAAQPLVLPAISQSQPQPQPPPIISITASFGVAVAASVAGVAAQAGSTATVSQTLSAADRALYEAKNGGRNTVRTASSGDFADLKSHTAAGTSA</sequence>
<dbReference type="PANTHER" id="PTHR45138:SF9">
    <property type="entry name" value="DIGUANYLATE CYCLASE DGCM-RELATED"/>
    <property type="match status" value="1"/>
</dbReference>
<name>A0A917M226_9BACL</name>
<dbReference type="PROSITE" id="PS50113">
    <property type="entry name" value="PAC"/>
    <property type="match status" value="1"/>
</dbReference>
<organism evidence="4 5">
    <name type="scientific">Paenibacillus radicis</name>
    <name type="common">ex Gao et al. 2016</name>
    <dbReference type="NCBI Taxonomy" id="1737354"/>
    <lineage>
        <taxon>Bacteria</taxon>
        <taxon>Bacillati</taxon>
        <taxon>Bacillota</taxon>
        <taxon>Bacilli</taxon>
        <taxon>Bacillales</taxon>
        <taxon>Paenibacillaceae</taxon>
        <taxon>Paenibacillus</taxon>
    </lineage>
</organism>
<feature type="transmembrane region" description="Helical" evidence="1">
    <location>
        <begin position="103"/>
        <end position="126"/>
    </location>
</feature>
<dbReference type="SUPFAM" id="SSF55073">
    <property type="entry name" value="Nucleotide cyclase"/>
    <property type="match status" value="1"/>
</dbReference>
<dbReference type="InterPro" id="IPR043128">
    <property type="entry name" value="Rev_trsase/Diguanyl_cyclase"/>
</dbReference>
<feature type="transmembrane region" description="Helical" evidence="1">
    <location>
        <begin position="71"/>
        <end position="91"/>
    </location>
</feature>
<feature type="domain" description="PAC" evidence="2">
    <location>
        <begin position="311"/>
        <end position="363"/>
    </location>
</feature>
<dbReference type="InterPro" id="IPR000160">
    <property type="entry name" value="GGDEF_dom"/>
</dbReference>
<reference evidence="4 5" key="1">
    <citation type="journal article" date="2014" name="Int. J. Syst. Evol. Microbiol.">
        <title>Complete genome sequence of Corynebacterium casei LMG S-19264T (=DSM 44701T), isolated from a smear-ripened cheese.</title>
        <authorList>
            <consortium name="US DOE Joint Genome Institute (JGI-PGF)"/>
            <person name="Walter F."/>
            <person name="Albersmeier A."/>
            <person name="Kalinowski J."/>
            <person name="Ruckert C."/>
        </authorList>
    </citation>
    <scope>NUCLEOTIDE SEQUENCE [LARGE SCALE GENOMIC DNA]</scope>
    <source>
        <strain evidence="4 5">CGMCC 1.15286</strain>
    </source>
</reference>
<dbReference type="AlphaFoldDB" id="A0A917M226"/>
<dbReference type="InterPro" id="IPR000014">
    <property type="entry name" value="PAS"/>
</dbReference>
<dbReference type="PROSITE" id="PS50887">
    <property type="entry name" value="GGDEF"/>
    <property type="match status" value="1"/>
</dbReference>
<keyword evidence="1" id="KW-0472">Membrane</keyword>
<dbReference type="Pfam" id="PF16927">
    <property type="entry name" value="HisKA_7TM"/>
    <property type="match status" value="1"/>
</dbReference>
<feature type="transmembrane region" description="Helical" evidence="1">
    <location>
        <begin position="146"/>
        <end position="170"/>
    </location>
</feature>
<dbReference type="InterPro" id="IPR000700">
    <property type="entry name" value="PAS-assoc_C"/>
</dbReference>
<evidence type="ECO:0000259" key="2">
    <source>
        <dbReference type="PROSITE" id="PS50113"/>
    </source>
</evidence>
<dbReference type="InterPro" id="IPR031621">
    <property type="entry name" value="HisKA_7TM"/>
</dbReference>
<evidence type="ECO:0000259" key="3">
    <source>
        <dbReference type="PROSITE" id="PS50887"/>
    </source>
</evidence>
<keyword evidence="1" id="KW-0812">Transmembrane</keyword>
<dbReference type="NCBIfam" id="TIGR00229">
    <property type="entry name" value="sensory_box"/>
    <property type="match status" value="1"/>
</dbReference>